<dbReference type="InterPro" id="IPR006675">
    <property type="entry name" value="HDIG_dom"/>
</dbReference>
<dbReference type="InterPro" id="IPR051094">
    <property type="entry name" value="Diverse_Catalytic_Enzymes"/>
</dbReference>
<organism evidence="2 3">
    <name type="scientific">Candidatus Azambacteria bacterium RIFCSPLOWO2_01_FULL_37_9</name>
    <dbReference type="NCBI Taxonomy" id="1797297"/>
    <lineage>
        <taxon>Bacteria</taxon>
        <taxon>Candidatus Azamiibacteriota</taxon>
    </lineage>
</organism>
<dbReference type="PANTHER" id="PTHR35795:SF1">
    <property type="entry name" value="BIS(5'-NUCLEOSYL)-TETRAPHOSPHATASE, SYMMETRICAL"/>
    <property type="match status" value="1"/>
</dbReference>
<accession>A0A1F5C741</accession>
<dbReference type="PANTHER" id="PTHR35795">
    <property type="entry name" value="SLR1885 PROTEIN"/>
    <property type="match status" value="1"/>
</dbReference>
<proteinExistence type="predicted"/>
<reference evidence="2 3" key="1">
    <citation type="journal article" date="2016" name="Nat. Commun.">
        <title>Thousands of microbial genomes shed light on interconnected biogeochemical processes in an aquifer system.</title>
        <authorList>
            <person name="Anantharaman K."/>
            <person name="Brown C.T."/>
            <person name="Hug L.A."/>
            <person name="Sharon I."/>
            <person name="Castelle C.J."/>
            <person name="Probst A.J."/>
            <person name="Thomas B.C."/>
            <person name="Singh A."/>
            <person name="Wilkins M.J."/>
            <person name="Karaoz U."/>
            <person name="Brodie E.L."/>
            <person name="Williams K.H."/>
            <person name="Hubbard S.S."/>
            <person name="Banfield J.F."/>
        </authorList>
    </citation>
    <scope>NUCLEOTIDE SEQUENCE [LARGE SCALE GENOMIC DNA]</scope>
</reference>
<dbReference type="Gene3D" id="1.10.3210.10">
    <property type="entry name" value="Hypothetical protein af1432"/>
    <property type="match status" value="1"/>
</dbReference>
<dbReference type="AlphaFoldDB" id="A0A1F5C741"/>
<dbReference type="EMBL" id="MEYQ01000036">
    <property type="protein sequence ID" value="OGD38671.1"/>
    <property type="molecule type" value="Genomic_DNA"/>
</dbReference>
<dbReference type="CDD" id="cd00077">
    <property type="entry name" value="HDc"/>
    <property type="match status" value="1"/>
</dbReference>
<dbReference type="GO" id="GO:0016787">
    <property type="term" value="F:hydrolase activity"/>
    <property type="evidence" value="ECO:0007669"/>
    <property type="project" value="UniProtKB-KW"/>
</dbReference>
<comment type="caution">
    <text evidence="2">The sequence shown here is derived from an EMBL/GenBank/DDBJ whole genome shotgun (WGS) entry which is preliminary data.</text>
</comment>
<evidence type="ECO:0000313" key="2">
    <source>
        <dbReference type="EMBL" id="OGD38671.1"/>
    </source>
</evidence>
<keyword evidence="2" id="KW-0378">Hydrolase</keyword>
<protein>
    <submittedName>
        <fullName evidence="2">Phosphohydrolase</fullName>
    </submittedName>
</protein>
<dbReference type="InterPro" id="IPR003607">
    <property type="entry name" value="HD/PDEase_dom"/>
</dbReference>
<dbReference type="NCBIfam" id="TIGR00277">
    <property type="entry name" value="HDIG"/>
    <property type="match status" value="1"/>
</dbReference>
<sequence length="180" mass="20338">MNPLEIIEKYYKDNPGAKDILIAHGEMVAKKATELAKKVKHLNPDLKFIKEAAILHDIGIFLTNAPQINCYGDKPYICHGYLGRELLEKEGLPKYALVCERHVGVGITIENIKKNNLPLPKRDMTPQSIEEKIICLADKFFSKKDLISEKTIEEIKAEAVQYGPENTQRVDGLLRALDLL</sequence>
<gene>
    <name evidence="2" type="ORF">A2907_00275</name>
</gene>
<evidence type="ECO:0000259" key="1">
    <source>
        <dbReference type="Pfam" id="PF01966"/>
    </source>
</evidence>
<feature type="domain" description="HD" evidence="1">
    <location>
        <begin position="23"/>
        <end position="140"/>
    </location>
</feature>
<name>A0A1F5C741_9BACT</name>
<dbReference type="SUPFAM" id="SSF109604">
    <property type="entry name" value="HD-domain/PDEase-like"/>
    <property type="match status" value="1"/>
</dbReference>
<dbReference type="Pfam" id="PF01966">
    <property type="entry name" value="HD"/>
    <property type="match status" value="1"/>
</dbReference>
<dbReference type="InterPro" id="IPR006674">
    <property type="entry name" value="HD_domain"/>
</dbReference>
<evidence type="ECO:0000313" key="3">
    <source>
        <dbReference type="Proteomes" id="UP000177947"/>
    </source>
</evidence>
<dbReference type="Proteomes" id="UP000177947">
    <property type="component" value="Unassembled WGS sequence"/>
</dbReference>